<dbReference type="PROSITE" id="PS51404">
    <property type="entry name" value="DYP_PEROXIDASE"/>
    <property type="match status" value="1"/>
</dbReference>
<evidence type="ECO:0000256" key="4">
    <source>
        <dbReference type="ARBA" id="ARBA00023002"/>
    </source>
</evidence>
<name>A0A512IM76_9HYPH</name>
<evidence type="ECO:0000256" key="2">
    <source>
        <dbReference type="ARBA" id="ARBA00022559"/>
    </source>
</evidence>
<dbReference type="EMBL" id="BJZT01000010">
    <property type="protein sequence ID" value="GEO98795.1"/>
    <property type="molecule type" value="Genomic_DNA"/>
</dbReference>
<comment type="cofactor">
    <cofactor evidence="1">
        <name>heme b</name>
        <dbReference type="ChEBI" id="CHEBI:60344"/>
    </cofactor>
</comment>
<dbReference type="AlphaFoldDB" id="A0A512IM76"/>
<evidence type="ECO:0000313" key="8">
    <source>
        <dbReference type="Proteomes" id="UP000321258"/>
    </source>
</evidence>
<dbReference type="GO" id="GO:0020037">
    <property type="term" value="F:heme binding"/>
    <property type="evidence" value="ECO:0007669"/>
    <property type="project" value="InterPro"/>
</dbReference>
<dbReference type="GO" id="GO:0004601">
    <property type="term" value="F:peroxidase activity"/>
    <property type="evidence" value="ECO:0007669"/>
    <property type="project" value="UniProtKB-KW"/>
</dbReference>
<organism evidence="7 8">
    <name type="scientific">Methylobacterium haplocladii</name>
    <dbReference type="NCBI Taxonomy" id="1176176"/>
    <lineage>
        <taxon>Bacteria</taxon>
        <taxon>Pseudomonadati</taxon>
        <taxon>Pseudomonadota</taxon>
        <taxon>Alphaproteobacteria</taxon>
        <taxon>Hyphomicrobiales</taxon>
        <taxon>Methylobacteriaceae</taxon>
        <taxon>Methylobacterium</taxon>
    </lineage>
</organism>
<feature type="domain" description="DyP dimeric alpha+beta barrel" evidence="6">
    <location>
        <begin position="9"/>
        <end position="148"/>
    </location>
</feature>
<dbReference type="Proteomes" id="UP000321258">
    <property type="component" value="Unassembled WGS sequence"/>
</dbReference>
<dbReference type="RefSeq" id="WP_147077534.1">
    <property type="nucleotide sequence ID" value="NZ_BJZT01000010.1"/>
</dbReference>
<dbReference type="InterPro" id="IPR049509">
    <property type="entry name" value="DyP_N"/>
</dbReference>
<evidence type="ECO:0000256" key="3">
    <source>
        <dbReference type="ARBA" id="ARBA00022723"/>
    </source>
</evidence>
<dbReference type="InterPro" id="IPR006314">
    <property type="entry name" value="Dyp_peroxidase"/>
</dbReference>
<dbReference type="GO" id="GO:0005829">
    <property type="term" value="C:cytosol"/>
    <property type="evidence" value="ECO:0007669"/>
    <property type="project" value="TreeGrafter"/>
</dbReference>
<gene>
    <name evidence="7" type="ORF">MHA02_11830</name>
</gene>
<reference evidence="7 8" key="1">
    <citation type="submission" date="2019-07" db="EMBL/GenBank/DDBJ databases">
        <title>Whole genome shotgun sequence of Methylobacterium haplocladii NBRC 107714.</title>
        <authorList>
            <person name="Hosoyama A."/>
            <person name="Uohara A."/>
            <person name="Ohji S."/>
            <person name="Ichikawa N."/>
        </authorList>
    </citation>
    <scope>NUCLEOTIDE SEQUENCE [LARGE SCALE GENOMIC DNA]</scope>
    <source>
        <strain evidence="7 8">NBRC 107714</strain>
    </source>
</reference>
<sequence>MTRALDLADIQGNILRAYGRQGFPKARYIFLHIADAQKGRDFVDRIRPSITTAVKWDDSRAHYPKGGHVEIPRPSVTINIAFTFFGLYALGLPTRTLSELPDEFIQGMGARTAILGDRGPDPDKPWAWDPIWEGATGDRRVHALVQLNAAMNPDGTPVADLERATQWLRDQCAAVGGVSILPGNGRDGGLDYQDASAIMASGPEGTPEPTSKEPFGFTDGFGDPVFEGQYDAVMEPIRSIGGGAITPERTWRPLATGEFLLGYPDEAQELSSAGTPFDLTRNGTFMAYRKLSQDVDGFCGAMTRYAETYARIMEIPQAEAEETVRAKIAGRWSDGIPLMAAPTYAEYKAFKAKAQSKEASAKTKTALSLEAGHRKQQDDPLAAQLVDFMYDGDPEGLRCPLGAHLRRANPRDMLDPTYKPGEPSTSNGSVLNNRRRILRRGLPYAEGGEQGIVFLAICASLFRQFEFVQQQWMNYGLDFGAGSDTCPLIGNHGEDAKFVIAADQRTGKPPFFADRLPQFVEMRGGEYFFIPSMTALRMIGMGVVDPT</sequence>
<dbReference type="InterPro" id="IPR011008">
    <property type="entry name" value="Dimeric_a/b-barrel"/>
</dbReference>
<evidence type="ECO:0000256" key="1">
    <source>
        <dbReference type="ARBA" id="ARBA00001970"/>
    </source>
</evidence>
<keyword evidence="8" id="KW-1185">Reference proteome</keyword>
<dbReference type="PANTHER" id="PTHR30521:SF5">
    <property type="entry name" value="BLR4509 PROTEIN"/>
    <property type="match status" value="1"/>
</dbReference>
<evidence type="ECO:0000256" key="5">
    <source>
        <dbReference type="ARBA" id="ARBA00023004"/>
    </source>
</evidence>
<dbReference type="SUPFAM" id="SSF54909">
    <property type="entry name" value="Dimeric alpha+beta barrel"/>
    <property type="match status" value="1"/>
</dbReference>
<dbReference type="Pfam" id="PF21105">
    <property type="entry name" value="DyP_N"/>
    <property type="match status" value="1"/>
</dbReference>
<evidence type="ECO:0000313" key="7">
    <source>
        <dbReference type="EMBL" id="GEO98795.1"/>
    </source>
</evidence>
<accession>A0A512IM76</accession>
<protein>
    <submittedName>
        <fullName evidence="7">Peroxidase</fullName>
    </submittedName>
</protein>
<keyword evidence="4" id="KW-0560">Oxidoreductase</keyword>
<evidence type="ECO:0000259" key="6">
    <source>
        <dbReference type="Pfam" id="PF21105"/>
    </source>
</evidence>
<dbReference type="OrthoDB" id="236246at2"/>
<dbReference type="PANTHER" id="PTHR30521">
    <property type="entry name" value="DEFERROCHELATASE/PEROXIDASE"/>
    <property type="match status" value="1"/>
</dbReference>
<dbReference type="GO" id="GO:0046872">
    <property type="term" value="F:metal ion binding"/>
    <property type="evidence" value="ECO:0007669"/>
    <property type="project" value="UniProtKB-KW"/>
</dbReference>
<comment type="caution">
    <text evidence="7">The sequence shown here is derived from an EMBL/GenBank/DDBJ whole genome shotgun (WGS) entry which is preliminary data.</text>
</comment>
<proteinExistence type="predicted"/>
<keyword evidence="2 7" id="KW-0575">Peroxidase</keyword>
<keyword evidence="3" id="KW-0479">Metal-binding</keyword>
<keyword evidence="5" id="KW-0408">Iron</keyword>